<sequence>MNRQERAAAVYRELAVFSRRARAVGSQVHPDLSLVAYTLLAHITTGPGVRATDLARHYNLDKSTVSRQLAALEELGMIIREGGGRAGQDIVLTPKGEQTLAAANDSMRGAVTTRLANWSNEDLERFAGYLERFNAQAAGEAPTA</sequence>
<dbReference type="Gene3D" id="1.10.10.10">
    <property type="entry name" value="Winged helix-like DNA-binding domain superfamily/Winged helix DNA-binding domain"/>
    <property type="match status" value="1"/>
</dbReference>
<dbReference type="InterPro" id="IPR036388">
    <property type="entry name" value="WH-like_DNA-bd_sf"/>
</dbReference>
<dbReference type="Pfam" id="PF12802">
    <property type="entry name" value="MarR_2"/>
    <property type="match status" value="1"/>
</dbReference>
<organism evidence="2 3">
    <name type="scientific">Actinospica durhamensis</name>
    <dbReference type="NCBI Taxonomy" id="1508375"/>
    <lineage>
        <taxon>Bacteria</taxon>
        <taxon>Bacillati</taxon>
        <taxon>Actinomycetota</taxon>
        <taxon>Actinomycetes</taxon>
        <taxon>Catenulisporales</taxon>
        <taxon>Actinospicaceae</taxon>
        <taxon>Actinospica</taxon>
    </lineage>
</organism>
<keyword evidence="3" id="KW-1185">Reference proteome</keyword>
<gene>
    <name evidence="2" type="ORF">KDL01_00065</name>
</gene>
<proteinExistence type="predicted"/>
<dbReference type="Proteomes" id="UP000675781">
    <property type="component" value="Unassembled WGS sequence"/>
</dbReference>
<evidence type="ECO:0000313" key="3">
    <source>
        <dbReference type="Proteomes" id="UP000675781"/>
    </source>
</evidence>
<evidence type="ECO:0000259" key="1">
    <source>
        <dbReference type="PROSITE" id="PS50995"/>
    </source>
</evidence>
<dbReference type="SUPFAM" id="SSF46785">
    <property type="entry name" value="Winged helix' DNA-binding domain"/>
    <property type="match status" value="1"/>
</dbReference>
<dbReference type="GO" id="GO:0006950">
    <property type="term" value="P:response to stress"/>
    <property type="evidence" value="ECO:0007669"/>
    <property type="project" value="TreeGrafter"/>
</dbReference>
<dbReference type="EMBL" id="JAGSOG010000001">
    <property type="protein sequence ID" value="MBR7831631.1"/>
    <property type="molecule type" value="Genomic_DNA"/>
</dbReference>
<dbReference type="GO" id="GO:0003700">
    <property type="term" value="F:DNA-binding transcription factor activity"/>
    <property type="evidence" value="ECO:0007669"/>
    <property type="project" value="InterPro"/>
</dbReference>
<dbReference type="PROSITE" id="PS50995">
    <property type="entry name" value="HTH_MARR_2"/>
    <property type="match status" value="1"/>
</dbReference>
<comment type="caution">
    <text evidence="2">The sequence shown here is derived from an EMBL/GenBank/DDBJ whole genome shotgun (WGS) entry which is preliminary data.</text>
</comment>
<dbReference type="AlphaFoldDB" id="A0A941EHS9"/>
<dbReference type="PANTHER" id="PTHR33164:SF57">
    <property type="entry name" value="MARR-FAMILY TRANSCRIPTIONAL REGULATOR"/>
    <property type="match status" value="1"/>
</dbReference>
<dbReference type="PANTHER" id="PTHR33164">
    <property type="entry name" value="TRANSCRIPTIONAL REGULATOR, MARR FAMILY"/>
    <property type="match status" value="1"/>
</dbReference>
<dbReference type="InterPro" id="IPR000835">
    <property type="entry name" value="HTH_MarR-typ"/>
</dbReference>
<protein>
    <submittedName>
        <fullName evidence="2">Winged helix-turn-helix transcriptional regulator</fullName>
    </submittedName>
</protein>
<dbReference type="InterPro" id="IPR011991">
    <property type="entry name" value="ArsR-like_HTH"/>
</dbReference>
<feature type="domain" description="HTH marR-type" evidence="1">
    <location>
        <begin position="7"/>
        <end position="135"/>
    </location>
</feature>
<accession>A0A941EHS9</accession>
<dbReference type="InterPro" id="IPR036390">
    <property type="entry name" value="WH_DNA-bd_sf"/>
</dbReference>
<dbReference type="CDD" id="cd00090">
    <property type="entry name" value="HTH_ARSR"/>
    <property type="match status" value="1"/>
</dbReference>
<reference evidence="2" key="1">
    <citation type="submission" date="2021-04" db="EMBL/GenBank/DDBJ databases">
        <title>Genome based classification of Actinospica acidithermotolerans sp. nov., an actinobacterium isolated from an Indonesian hot spring.</title>
        <authorList>
            <person name="Kusuma A.B."/>
            <person name="Putra K.E."/>
            <person name="Nafisah S."/>
            <person name="Loh J."/>
            <person name="Nouioui I."/>
            <person name="Goodfellow M."/>
        </authorList>
    </citation>
    <scope>NUCLEOTIDE SEQUENCE</scope>
    <source>
        <strain evidence="2">CSCA 57</strain>
    </source>
</reference>
<dbReference type="InterPro" id="IPR039422">
    <property type="entry name" value="MarR/SlyA-like"/>
</dbReference>
<name>A0A941EHS9_9ACTN</name>
<dbReference type="SMART" id="SM00347">
    <property type="entry name" value="HTH_MARR"/>
    <property type="match status" value="1"/>
</dbReference>
<dbReference type="RefSeq" id="WP_212526165.1">
    <property type="nucleotide sequence ID" value="NZ_JAGSOG010000001.1"/>
</dbReference>
<evidence type="ECO:0000313" key="2">
    <source>
        <dbReference type="EMBL" id="MBR7831631.1"/>
    </source>
</evidence>